<dbReference type="Pfam" id="PF04244">
    <property type="entry name" value="DPRP"/>
    <property type="match status" value="1"/>
</dbReference>
<dbReference type="InterPro" id="IPR036134">
    <property type="entry name" value="Crypto/Photolyase_FAD-like_sf"/>
</dbReference>
<dbReference type="SMR" id="A0A1J0AAC1"/>
<dbReference type="EMBL" id="CP017675">
    <property type="protein sequence ID" value="APB32849.1"/>
    <property type="molecule type" value="Genomic_DNA"/>
</dbReference>
<dbReference type="AlphaFoldDB" id="A0A1J0AAC1"/>
<dbReference type="InterPro" id="IPR052551">
    <property type="entry name" value="UV-DNA_repair_photolyase"/>
</dbReference>
<accession>A0A1J0AAC1</accession>
<name>A0A1J0AAC1_9CYAN</name>
<dbReference type="KEGG" id="glt:GlitD10_0535"/>
<reference evidence="1 2" key="1">
    <citation type="submission" date="2016-10" db="EMBL/GenBank/DDBJ databases">
        <title>Description of Gloeomargarita lithophora gen. nov., sp. nov., a thylakoid-bearing basal-branching cyanobacterium with intracellular carbonates, and proposal for Gloeomargaritales ord. nov.</title>
        <authorList>
            <person name="Moreira D."/>
            <person name="Tavera R."/>
            <person name="Benzerara K."/>
            <person name="Skouri-Panet F."/>
            <person name="Couradeau E."/>
            <person name="Gerard E."/>
            <person name="Loussert C."/>
            <person name="Novelo E."/>
            <person name="Zivanovic Y."/>
            <person name="Lopez-Garcia P."/>
        </authorList>
    </citation>
    <scope>NUCLEOTIDE SEQUENCE [LARGE SCALE GENOMIC DNA]</scope>
    <source>
        <strain evidence="1 2">D10</strain>
    </source>
</reference>
<dbReference type="Gene3D" id="1.10.10.1710">
    <property type="entry name" value="Deoxyribodipyrimidine photolyase-related"/>
    <property type="match status" value="1"/>
</dbReference>
<evidence type="ECO:0000313" key="1">
    <source>
        <dbReference type="EMBL" id="APB32849.1"/>
    </source>
</evidence>
<dbReference type="PANTHER" id="PTHR38657">
    <property type="entry name" value="SLR1343 PROTEIN"/>
    <property type="match status" value="1"/>
</dbReference>
<dbReference type="InterPro" id="IPR014729">
    <property type="entry name" value="Rossmann-like_a/b/a_fold"/>
</dbReference>
<organism evidence="1 2">
    <name type="scientific">Gloeomargarita lithophora Alchichica-D10</name>
    <dbReference type="NCBI Taxonomy" id="1188229"/>
    <lineage>
        <taxon>Bacteria</taxon>
        <taxon>Bacillati</taxon>
        <taxon>Cyanobacteriota</taxon>
        <taxon>Cyanophyceae</taxon>
        <taxon>Gloeomargaritales</taxon>
        <taxon>Gloeomargaritaceae</taxon>
        <taxon>Gloeomargarita</taxon>
    </lineage>
</organism>
<dbReference type="SUPFAM" id="SSF48173">
    <property type="entry name" value="Cryptochrome/photolyase FAD-binding domain"/>
    <property type="match status" value="1"/>
</dbReference>
<dbReference type="GO" id="GO:0016829">
    <property type="term" value="F:lyase activity"/>
    <property type="evidence" value="ECO:0007669"/>
    <property type="project" value="UniProtKB-KW"/>
</dbReference>
<dbReference type="Gene3D" id="1.10.579.10">
    <property type="entry name" value="DNA Cyclobutane Dipyrimidine Photolyase, subunit A, domain 3"/>
    <property type="match status" value="1"/>
</dbReference>
<protein>
    <submittedName>
        <fullName evidence="1">Deoxyribodipyrimidine photolyase-related protein</fullName>
    </submittedName>
</protein>
<keyword evidence="2" id="KW-1185">Reference proteome</keyword>
<dbReference type="OrthoDB" id="5288100at2"/>
<proteinExistence type="predicted"/>
<dbReference type="RefSeq" id="WP_071453527.1">
    <property type="nucleotide sequence ID" value="NZ_CP017675.1"/>
</dbReference>
<gene>
    <name evidence="1" type="ORF">GlitD10_0535</name>
</gene>
<dbReference type="Gene3D" id="1.25.40.80">
    <property type="match status" value="1"/>
</dbReference>
<keyword evidence="1" id="KW-0456">Lyase</keyword>
<dbReference type="Gene3D" id="3.40.50.620">
    <property type="entry name" value="HUPs"/>
    <property type="match status" value="1"/>
</dbReference>
<dbReference type="STRING" id="1188229.GlitD10_0535"/>
<sequence>MRDATVIFPDQLFQNHPGLQLGRLVFLVEEQLFFRDYYYPAQFHQKKLVLHRASMQAYAHELKNRGYDLVYISYQLDPRMDYLFQTLQSQQIQVIYICELVDNILTKRLNKWCAYYQIKIIELTTPKFLTPWPWFQEQFKPEPPHSLTKFYIAQRKRLNILVDGDKPLGGKWSFDPENRKKLPKHITIPEISWPSPNVYVLEAQAYVAHNFPHHWGSVASFHYPITHTEAEIWLQNFLVQRFTNFGDYEDAISVQYDILFHSVLTPMLNIGLLTPEQVINQVVNYAKSYPVGLNTLEGFVRQIIGWREFMAGMYLRIGTAQRQSNFWNHTRPMPDSFYTGNTGILPLDHVIKKVLKTAYCHHIERLMILGNFMLLCEIHPQGIYQWFMEFFIDSYDWVMVPNIYGMSQYSDGGWMTTKPYISGSNYIRKMSDFPVGDWSEIWDGLYWRFIDKHQDFFSQNPRLNMMTILLKKMNPVQRQTHWQKAEHFLAGLA</sequence>
<dbReference type="Proteomes" id="UP000180235">
    <property type="component" value="Chromosome"/>
</dbReference>
<evidence type="ECO:0000313" key="2">
    <source>
        <dbReference type="Proteomes" id="UP000180235"/>
    </source>
</evidence>
<dbReference type="InterPro" id="IPR007357">
    <property type="entry name" value="PhrB-like"/>
</dbReference>
<dbReference type="PANTHER" id="PTHR38657:SF1">
    <property type="entry name" value="SLR1343 PROTEIN"/>
    <property type="match status" value="1"/>
</dbReference>